<evidence type="ECO:0000313" key="3">
    <source>
        <dbReference type="Proteomes" id="UP001457282"/>
    </source>
</evidence>
<accession>A0AAW1Y945</accession>
<feature type="compositionally biased region" description="Basic and acidic residues" evidence="1">
    <location>
        <begin position="12"/>
        <end position="30"/>
    </location>
</feature>
<keyword evidence="3" id="KW-1185">Reference proteome</keyword>
<dbReference type="Proteomes" id="UP001457282">
    <property type="component" value="Unassembled WGS sequence"/>
</dbReference>
<feature type="compositionally biased region" description="Basic and acidic residues" evidence="1">
    <location>
        <begin position="206"/>
        <end position="267"/>
    </location>
</feature>
<feature type="region of interest" description="Disordered" evidence="1">
    <location>
        <begin position="1"/>
        <end position="111"/>
    </location>
</feature>
<feature type="region of interest" description="Disordered" evidence="1">
    <location>
        <begin position="206"/>
        <end position="285"/>
    </location>
</feature>
<feature type="region of interest" description="Disordered" evidence="1">
    <location>
        <begin position="372"/>
        <end position="409"/>
    </location>
</feature>
<feature type="compositionally biased region" description="Polar residues" evidence="1">
    <location>
        <begin position="93"/>
        <end position="103"/>
    </location>
</feature>
<name>A0AAW1Y945_RUBAR</name>
<sequence>MSRCFPFPPPGYERKDRIDDIDLLAKENRKEKKHKKDKKDQEKRDGKEKKDKDRNKEKHSERKDPKEKHKDKKERDGNNRTTQNSEEKRIEQQPESSNRQNHCPNGMHSIDIKDIKFVQELDRRYRNGDGAVGSQAVPKIVVTDPRPISNHFQEKERTKDAKEVIMSANAQRNHVEEGKCVADGFVQKFPSIDQRRVEEIAKAFEKDVEKQMEGRERQRKSDHDSRGHKLKDREKERKVKSKDKGRDNKKEKKEKKEKVREISKPSDEQSSLKGSGKDSIDACNNKAPDLLQLNGKYSVAEGSLGKHKQLEMNGYLLENGFLPQKLPKPVSFHPVVDNERKSEPCQTVLKTVSEGQEAASNGKVDIKEHIIVGLRGSGQPDTRPSSSSTKVKENGEASAKPPHPDSKYLSQILTIPKMGDRSDDFDDQEWLFSSIGLGSKKAKVGSPGVESTPQVWAEAMQIESVDVFALPYVIPY</sequence>
<protein>
    <recommendedName>
        <fullName evidence="4">Myb-like protein X</fullName>
    </recommendedName>
</protein>
<organism evidence="2 3">
    <name type="scientific">Rubus argutus</name>
    <name type="common">Southern blackberry</name>
    <dbReference type="NCBI Taxonomy" id="59490"/>
    <lineage>
        <taxon>Eukaryota</taxon>
        <taxon>Viridiplantae</taxon>
        <taxon>Streptophyta</taxon>
        <taxon>Embryophyta</taxon>
        <taxon>Tracheophyta</taxon>
        <taxon>Spermatophyta</taxon>
        <taxon>Magnoliopsida</taxon>
        <taxon>eudicotyledons</taxon>
        <taxon>Gunneridae</taxon>
        <taxon>Pentapetalae</taxon>
        <taxon>rosids</taxon>
        <taxon>fabids</taxon>
        <taxon>Rosales</taxon>
        <taxon>Rosaceae</taxon>
        <taxon>Rosoideae</taxon>
        <taxon>Rosoideae incertae sedis</taxon>
        <taxon>Rubus</taxon>
    </lineage>
</organism>
<dbReference type="AlphaFoldDB" id="A0AAW1Y945"/>
<reference evidence="2 3" key="1">
    <citation type="journal article" date="2023" name="G3 (Bethesda)">
        <title>A chromosome-length genome assembly and annotation of blackberry (Rubus argutus, cv. 'Hillquist').</title>
        <authorList>
            <person name="Bruna T."/>
            <person name="Aryal R."/>
            <person name="Dudchenko O."/>
            <person name="Sargent D.J."/>
            <person name="Mead D."/>
            <person name="Buti M."/>
            <person name="Cavallini A."/>
            <person name="Hytonen T."/>
            <person name="Andres J."/>
            <person name="Pham M."/>
            <person name="Weisz D."/>
            <person name="Mascagni F."/>
            <person name="Usai G."/>
            <person name="Natali L."/>
            <person name="Bassil N."/>
            <person name="Fernandez G.E."/>
            <person name="Lomsadze A."/>
            <person name="Armour M."/>
            <person name="Olukolu B."/>
            <person name="Poorten T."/>
            <person name="Britton C."/>
            <person name="Davik J."/>
            <person name="Ashrafi H."/>
            <person name="Aiden E.L."/>
            <person name="Borodovsky M."/>
            <person name="Worthington M."/>
        </authorList>
    </citation>
    <scope>NUCLEOTIDE SEQUENCE [LARGE SCALE GENOMIC DNA]</scope>
    <source>
        <strain evidence="2">PI 553951</strain>
    </source>
</reference>
<feature type="compositionally biased region" description="Pro residues" evidence="1">
    <location>
        <begin position="1"/>
        <end position="11"/>
    </location>
</feature>
<evidence type="ECO:0008006" key="4">
    <source>
        <dbReference type="Google" id="ProtNLM"/>
    </source>
</evidence>
<feature type="compositionally biased region" description="Basic and acidic residues" evidence="1">
    <location>
        <begin position="38"/>
        <end position="78"/>
    </location>
</feature>
<proteinExistence type="predicted"/>
<feature type="compositionally biased region" description="Polar residues" evidence="1">
    <location>
        <begin position="379"/>
        <end position="389"/>
    </location>
</feature>
<dbReference type="PANTHER" id="PTHR34660:SF21">
    <property type="entry name" value="MYB-LIKE PROTEIN X ISOFORM X2"/>
    <property type="match status" value="1"/>
</dbReference>
<evidence type="ECO:0000256" key="1">
    <source>
        <dbReference type="SAM" id="MobiDB-lite"/>
    </source>
</evidence>
<dbReference type="PANTHER" id="PTHR34660">
    <property type="entry name" value="MYB-LIKE PROTEIN X"/>
    <property type="match status" value="1"/>
</dbReference>
<feature type="region of interest" description="Disordered" evidence="1">
    <location>
        <begin position="136"/>
        <end position="160"/>
    </location>
</feature>
<comment type="caution">
    <text evidence="2">The sequence shown here is derived from an EMBL/GenBank/DDBJ whole genome shotgun (WGS) entry which is preliminary data.</text>
</comment>
<gene>
    <name evidence="2" type="ORF">M0R45_010283</name>
</gene>
<dbReference type="EMBL" id="JBEDUW010000002">
    <property type="protein sequence ID" value="KAK9944729.1"/>
    <property type="molecule type" value="Genomic_DNA"/>
</dbReference>
<evidence type="ECO:0000313" key="2">
    <source>
        <dbReference type="EMBL" id="KAK9944729.1"/>
    </source>
</evidence>